<dbReference type="OrthoDB" id="5350391at2759"/>
<evidence type="ECO:0000256" key="1">
    <source>
        <dbReference type="SAM" id="MobiDB-lite"/>
    </source>
</evidence>
<keyword evidence="5" id="KW-1185">Reference proteome</keyword>
<gene>
    <name evidence="4" type="ORF">A1O9_02293</name>
</gene>
<evidence type="ECO:0000256" key="2">
    <source>
        <dbReference type="SAM" id="SignalP"/>
    </source>
</evidence>
<dbReference type="Pfam" id="PF00188">
    <property type="entry name" value="CAP"/>
    <property type="match status" value="1"/>
</dbReference>
<sequence>MYALKTLSVLAIAATTVFAAPTPAENGALEARQWRGGNRYWNRPDSNAEVTTYAYGGDSPAETPAPAAPQTWGAPSSAPATPAPSAPATPGGGGDWLDIANKWRVAGGKPAFTESSTLVANAQKTADDSVGGLQHQLNPGTMAQVLAPGDASDFETVYLGGWLCELPNSPGLDGICASASNGWNHEGQTGHAEILTGDYKSIGCAFSSGTGVWSCDLA</sequence>
<dbReference type="AlphaFoldDB" id="A0A072PLX2"/>
<proteinExistence type="predicted"/>
<feature type="signal peptide" evidence="2">
    <location>
        <begin position="1"/>
        <end position="19"/>
    </location>
</feature>
<dbReference type="HOGENOM" id="CLU_064113_0_0_1"/>
<accession>A0A072PLX2</accession>
<feature type="domain" description="SCP" evidence="3">
    <location>
        <begin position="98"/>
        <end position="216"/>
    </location>
</feature>
<dbReference type="InterPro" id="IPR035940">
    <property type="entry name" value="CAP_sf"/>
</dbReference>
<dbReference type="EMBL" id="AMGV01000002">
    <property type="protein sequence ID" value="KEF60732.1"/>
    <property type="molecule type" value="Genomic_DNA"/>
</dbReference>
<dbReference type="InterPro" id="IPR014044">
    <property type="entry name" value="CAP_dom"/>
</dbReference>
<dbReference type="RefSeq" id="XP_013263322.1">
    <property type="nucleotide sequence ID" value="XM_013407868.1"/>
</dbReference>
<feature type="chain" id="PRO_5001681698" description="SCP domain-containing protein" evidence="2">
    <location>
        <begin position="20"/>
        <end position="218"/>
    </location>
</feature>
<dbReference type="Proteomes" id="UP000027920">
    <property type="component" value="Unassembled WGS sequence"/>
</dbReference>
<evidence type="ECO:0000313" key="4">
    <source>
        <dbReference type="EMBL" id="KEF60732.1"/>
    </source>
</evidence>
<dbReference type="SUPFAM" id="SSF55797">
    <property type="entry name" value="PR-1-like"/>
    <property type="match status" value="1"/>
</dbReference>
<feature type="compositionally biased region" description="Low complexity" evidence="1">
    <location>
        <begin position="60"/>
        <end position="80"/>
    </location>
</feature>
<evidence type="ECO:0000259" key="3">
    <source>
        <dbReference type="Pfam" id="PF00188"/>
    </source>
</evidence>
<reference evidence="4 5" key="1">
    <citation type="submission" date="2013-03" db="EMBL/GenBank/DDBJ databases">
        <title>The Genome Sequence of Exophiala aquamarina CBS 119918.</title>
        <authorList>
            <consortium name="The Broad Institute Genomics Platform"/>
            <person name="Cuomo C."/>
            <person name="de Hoog S."/>
            <person name="Gorbushina A."/>
            <person name="Walker B."/>
            <person name="Young S.K."/>
            <person name="Zeng Q."/>
            <person name="Gargeya S."/>
            <person name="Fitzgerald M."/>
            <person name="Haas B."/>
            <person name="Abouelleil A."/>
            <person name="Allen A.W."/>
            <person name="Alvarado L."/>
            <person name="Arachchi H.M."/>
            <person name="Berlin A.M."/>
            <person name="Chapman S.B."/>
            <person name="Gainer-Dewar J."/>
            <person name="Goldberg J."/>
            <person name="Griggs A."/>
            <person name="Gujja S."/>
            <person name="Hansen M."/>
            <person name="Howarth C."/>
            <person name="Imamovic A."/>
            <person name="Ireland A."/>
            <person name="Larimer J."/>
            <person name="McCowan C."/>
            <person name="Murphy C."/>
            <person name="Pearson M."/>
            <person name="Poon T.W."/>
            <person name="Priest M."/>
            <person name="Roberts A."/>
            <person name="Saif S."/>
            <person name="Shea T."/>
            <person name="Sisk P."/>
            <person name="Sykes S."/>
            <person name="Wortman J."/>
            <person name="Nusbaum C."/>
            <person name="Birren B."/>
        </authorList>
    </citation>
    <scope>NUCLEOTIDE SEQUENCE [LARGE SCALE GENOMIC DNA]</scope>
    <source>
        <strain evidence="4 5">CBS 119918</strain>
    </source>
</reference>
<dbReference type="VEuPathDB" id="FungiDB:A1O9_02293"/>
<feature type="region of interest" description="Disordered" evidence="1">
    <location>
        <begin position="54"/>
        <end position="98"/>
    </location>
</feature>
<keyword evidence="2" id="KW-0732">Signal</keyword>
<evidence type="ECO:0000313" key="5">
    <source>
        <dbReference type="Proteomes" id="UP000027920"/>
    </source>
</evidence>
<comment type="caution">
    <text evidence="4">The sequence shown here is derived from an EMBL/GenBank/DDBJ whole genome shotgun (WGS) entry which is preliminary data.</text>
</comment>
<name>A0A072PLX2_9EURO</name>
<organism evidence="4 5">
    <name type="scientific">Exophiala aquamarina CBS 119918</name>
    <dbReference type="NCBI Taxonomy" id="1182545"/>
    <lineage>
        <taxon>Eukaryota</taxon>
        <taxon>Fungi</taxon>
        <taxon>Dikarya</taxon>
        <taxon>Ascomycota</taxon>
        <taxon>Pezizomycotina</taxon>
        <taxon>Eurotiomycetes</taxon>
        <taxon>Chaetothyriomycetidae</taxon>
        <taxon>Chaetothyriales</taxon>
        <taxon>Herpotrichiellaceae</taxon>
        <taxon>Exophiala</taxon>
    </lineage>
</organism>
<protein>
    <recommendedName>
        <fullName evidence="3">SCP domain-containing protein</fullName>
    </recommendedName>
</protein>
<dbReference type="GeneID" id="25277238"/>